<proteinExistence type="predicted"/>
<dbReference type="EMBL" id="UGQT01000001">
    <property type="protein sequence ID" value="STZ61014.1"/>
    <property type="molecule type" value="Genomic_DNA"/>
</dbReference>
<dbReference type="SUPFAM" id="SSF52540">
    <property type="entry name" value="P-loop containing nucleoside triphosphate hydrolases"/>
    <property type="match status" value="1"/>
</dbReference>
<dbReference type="GO" id="GO:0016887">
    <property type="term" value="F:ATP hydrolysis activity"/>
    <property type="evidence" value="ECO:0007669"/>
    <property type="project" value="InterPro"/>
</dbReference>
<evidence type="ECO:0000313" key="5">
    <source>
        <dbReference type="EMBL" id="STZ61014.1"/>
    </source>
</evidence>
<evidence type="ECO:0000259" key="4">
    <source>
        <dbReference type="PROSITE" id="PS50893"/>
    </source>
</evidence>
<dbReference type="InterPro" id="IPR017871">
    <property type="entry name" value="ABC_transporter-like_CS"/>
</dbReference>
<dbReference type="RefSeq" id="WP_115280052.1">
    <property type="nucleotide sequence ID" value="NZ_AP022600.1"/>
</dbReference>
<dbReference type="EC" id="3.6.3.36" evidence="5"/>
<reference evidence="5 6" key="1">
    <citation type="submission" date="2018-06" db="EMBL/GenBank/DDBJ databases">
        <authorList>
            <consortium name="Pathogen Informatics"/>
            <person name="Doyle S."/>
        </authorList>
    </citation>
    <scope>NUCLEOTIDE SEQUENCE [LARGE SCALE GENOMIC DNA]</scope>
    <source>
        <strain evidence="5 6">NCTC10821</strain>
    </source>
</reference>
<accession>A0A378TKF0</accession>
<keyword evidence="5" id="KW-0378">Hydrolase</keyword>
<dbReference type="SMART" id="SM00382">
    <property type="entry name" value="AAA"/>
    <property type="match status" value="1"/>
</dbReference>
<sequence>MASIEIRDLVKDYHDRKGNRTRVIDNIDLTISGETFVSVVGPSGSGKTTLLNIVSGIETHTSGTVSLRSGSRDARVGYVFQDPRLLPWRTVMANLGFVQHERPGWQDRAKHYLDLVGLSHCADRYPSQLSGGQQQRIGIARAFAVEPDVLLMDEPFSHLDAMTSRTLREHLERIWLESRRTVMFVTHDVTEAVQLSDRIIVLEPGGRVHEIIDVDLPRPRRASDPAVAMLQAEVLARFEKLEAAQVAQGSAA</sequence>
<dbReference type="Gene3D" id="3.40.50.300">
    <property type="entry name" value="P-loop containing nucleotide triphosphate hydrolases"/>
    <property type="match status" value="1"/>
</dbReference>
<dbReference type="OrthoDB" id="8773773at2"/>
<dbReference type="CDD" id="cd03293">
    <property type="entry name" value="ABC_NrtD_SsuB_transporters"/>
    <property type="match status" value="1"/>
</dbReference>
<dbReference type="EC" id="3.6.3.-" evidence="5"/>
<protein>
    <submittedName>
        <fullName evidence="5">ABC transporter</fullName>
        <ecNumber evidence="5">3.6.3.-</ecNumber>
        <ecNumber evidence="5">3.6.3.36</ecNumber>
    </submittedName>
</protein>
<dbReference type="InterPro" id="IPR003439">
    <property type="entry name" value="ABC_transporter-like_ATP-bd"/>
</dbReference>
<keyword evidence="2" id="KW-0547">Nucleotide-binding</keyword>
<dbReference type="Pfam" id="PF00005">
    <property type="entry name" value="ABC_tran"/>
    <property type="match status" value="1"/>
</dbReference>
<dbReference type="Proteomes" id="UP000254978">
    <property type="component" value="Unassembled WGS sequence"/>
</dbReference>
<gene>
    <name evidence="5" type="primary">ssuB_4</name>
    <name evidence="5" type="ORF">NCTC10821_04558</name>
</gene>
<evidence type="ECO:0000256" key="1">
    <source>
        <dbReference type="ARBA" id="ARBA00022448"/>
    </source>
</evidence>
<dbReference type="InterPro" id="IPR050166">
    <property type="entry name" value="ABC_transporter_ATP-bind"/>
</dbReference>
<keyword evidence="3" id="KW-0067">ATP-binding</keyword>
<keyword evidence="1" id="KW-0813">Transport</keyword>
<dbReference type="PROSITE" id="PS00211">
    <property type="entry name" value="ABC_TRANSPORTER_1"/>
    <property type="match status" value="1"/>
</dbReference>
<dbReference type="GO" id="GO:0005524">
    <property type="term" value="F:ATP binding"/>
    <property type="evidence" value="ECO:0007669"/>
    <property type="project" value="UniProtKB-KW"/>
</dbReference>
<dbReference type="AlphaFoldDB" id="A0A378TKF0"/>
<organism evidence="5 6">
    <name type="scientific">Mycolicibacterium tokaiense</name>
    <dbReference type="NCBI Taxonomy" id="39695"/>
    <lineage>
        <taxon>Bacteria</taxon>
        <taxon>Bacillati</taxon>
        <taxon>Actinomycetota</taxon>
        <taxon>Actinomycetes</taxon>
        <taxon>Mycobacteriales</taxon>
        <taxon>Mycobacteriaceae</taxon>
        <taxon>Mycolicibacterium</taxon>
    </lineage>
</organism>
<evidence type="ECO:0000313" key="6">
    <source>
        <dbReference type="Proteomes" id="UP000254978"/>
    </source>
</evidence>
<name>A0A378TKF0_9MYCO</name>
<evidence type="ECO:0000256" key="2">
    <source>
        <dbReference type="ARBA" id="ARBA00022741"/>
    </source>
</evidence>
<dbReference type="PANTHER" id="PTHR42788:SF13">
    <property type="entry name" value="ALIPHATIC SULFONATES IMPORT ATP-BINDING PROTEIN SSUB"/>
    <property type="match status" value="1"/>
</dbReference>
<dbReference type="PROSITE" id="PS50893">
    <property type="entry name" value="ABC_TRANSPORTER_2"/>
    <property type="match status" value="1"/>
</dbReference>
<dbReference type="InterPro" id="IPR003593">
    <property type="entry name" value="AAA+_ATPase"/>
</dbReference>
<dbReference type="InterPro" id="IPR027417">
    <property type="entry name" value="P-loop_NTPase"/>
</dbReference>
<evidence type="ECO:0000256" key="3">
    <source>
        <dbReference type="ARBA" id="ARBA00022840"/>
    </source>
</evidence>
<keyword evidence="6" id="KW-1185">Reference proteome</keyword>
<feature type="domain" description="ABC transporter" evidence="4">
    <location>
        <begin position="4"/>
        <end position="229"/>
    </location>
</feature>
<dbReference type="PANTHER" id="PTHR42788">
    <property type="entry name" value="TAURINE IMPORT ATP-BINDING PROTEIN-RELATED"/>
    <property type="match status" value="1"/>
</dbReference>